<organism evidence="1 2">
    <name type="scientific">Heligmosomoides polygyrus</name>
    <name type="common">Parasitic roundworm</name>
    <dbReference type="NCBI Taxonomy" id="6339"/>
    <lineage>
        <taxon>Eukaryota</taxon>
        <taxon>Metazoa</taxon>
        <taxon>Ecdysozoa</taxon>
        <taxon>Nematoda</taxon>
        <taxon>Chromadorea</taxon>
        <taxon>Rhabditida</taxon>
        <taxon>Rhabditina</taxon>
        <taxon>Rhabditomorpha</taxon>
        <taxon>Strongyloidea</taxon>
        <taxon>Heligmosomidae</taxon>
        <taxon>Heligmosomoides</taxon>
    </lineage>
</organism>
<proteinExistence type="predicted"/>
<evidence type="ECO:0000313" key="1">
    <source>
        <dbReference type="Proteomes" id="UP000050761"/>
    </source>
</evidence>
<reference evidence="2" key="1">
    <citation type="submission" date="2019-09" db="UniProtKB">
        <authorList>
            <consortium name="WormBaseParasite"/>
        </authorList>
    </citation>
    <scope>IDENTIFICATION</scope>
</reference>
<keyword evidence="1" id="KW-1185">Reference proteome</keyword>
<accession>A0A183GUQ0</accession>
<protein>
    <submittedName>
        <fullName evidence="2">Transcriptional regulator</fullName>
    </submittedName>
</protein>
<sequence length="37" mass="4283">LREISELDPVKGEVFIRKIDLIQVEITDALIALKEQF</sequence>
<name>A0A183GUQ0_HELPZ</name>
<dbReference type="WBParaSite" id="HPBE_0002642001-mRNA-1">
    <property type="protein sequence ID" value="HPBE_0002642001-mRNA-1"/>
    <property type="gene ID" value="HPBE_0002642001"/>
</dbReference>
<evidence type="ECO:0000313" key="2">
    <source>
        <dbReference type="WBParaSite" id="HPBE_0002642001-mRNA-1"/>
    </source>
</evidence>
<dbReference type="Proteomes" id="UP000050761">
    <property type="component" value="Unassembled WGS sequence"/>
</dbReference>
<dbReference type="AlphaFoldDB" id="A0A183GUQ0"/>